<evidence type="ECO:0000313" key="2">
    <source>
        <dbReference type="Proteomes" id="UP001592582"/>
    </source>
</evidence>
<protein>
    <submittedName>
        <fullName evidence="1">DUF4129 domain-containing protein</fullName>
    </submittedName>
</protein>
<reference evidence="1 2" key="1">
    <citation type="submission" date="2024-09" db="EMBL/GenBank/DDBJ databases">
        <authorList>
            <person name="Lee S.D."/>
        </authorList>
    </citation>
    <scope>NUCLEOTIDE SEQUENCE [LARGE SCALE GENOMIC DNA]</scope>
    <source>
        <strain evidence="1 2">N1-1</strain>
    </source>
</reference>
<name>A0ABV6VH68_9ACTN</name>
<evidence type="ECO:0000313" key="1">
    <source>
        <dbReference type="EMBL" id="MFC1413060.1"/>
    </source>
</evidence>
<dbReference type="InterPro" id="IPR025403">
    <property type="entry name" value="TgpA-like_C"/>
</dbReference>
<dbReference type="Proteomes" id="UP001592582">
    <property type="component" value="Unassembled WGS sequence"/>
</dbReference>
<keyword evidence="2" id="KW-1185">Reference proteome</keyword>
<accession>A0ABV6VH68</accession>
<dbReference type="Pfam" id="PF13559">
    <property type="entry name" value="DUF4129"/>
    <property type="match status" value="1"/>
</dbReference>
<comment type="caution">
    <text evidence="1">The sequence shown here is derived from an EMBL/GenBank/DDBJ whole genome shotgun (WGS) entry which is preliminary data.</text>
</comment>
<organism evidence="1 2">
    <name type="scientific">Streptacidiphilus alkalitolerans</name>
    <dbReference type="NCBI Taxonomy" id="3342712"/>
    <lineage>
        <taxon>Bacteria</taxon>
        <taxon>Bacillati</taxon>
        <taxon>Actinomycetota</taxon>
        <taxon>Actinomycetes</taxon>
        <taxon>Kitasatosporales</taxon>
        <taxon>Streptomycetaceae</taxon>
        <taxon>Streptacidiphilus</taxon>
    </lineage>
</organism>
<sequence length="346" mass="35251">MADDTGAARRSGIRNGPGRPGGPRALLLLAMVVGLAVTALSLNAADNSSGGDGSGVLDGVGPLHGEWLLVLLAVAAGGWYLVAKYYARQNERPMGTAREGRLVTLTVTAVVLTVLGTAVALVLVGMAKTDPAPPPPAAPPAPMPTMKARPVTETGSGNGSNFHMPHPISLPYLLLGLLVLASAALLVLVVVLARRYLGRGPGVPSELVGTLEPAPEEQALSAAVSAGRLALQGEDVRAAVIACYAAMEDSLAESGLGRRASDSPADLLRRAAEAGLLVGPAPQQLADLFRVARYSSHPMSRAELDRARSALDAIGTLLAGRRAALAAEREAAAAAEGSEASEVSAR</sequence>
<gene>
    <name evidence="1" type="ORF">ACEZDG_27715</name>
</gene>
<proteinExistence type="predicted"/>
<dbReference type="EMBL" id="JBHEZX010000014">
    <property type="protein sequence ID" value="MFC1413060.1"/>
    <property type="molecule type" value="Genomic_DNA"/>
</dbReference>